<organism evidence="7 8">
    <name type="scientific">Puccinia striiformis f. sp. tritici PST-78</name>
    <dbReference type="NCBI Taxonomy" id="1165861"/>
    <lineage>
        <taxon>Eukaryota</taxon>
        <taxon>Fungi</taxon>
        <taxon>Dikarya</taxon>
        <taxon>Basidiomycota</taxon>
        <taxon>Pucciniomycotina</taxon>
        <taxon>Pucciniomycetes</taxon>
        <taxon>Pucciniales</taxon>
        <taxon>Pucciniaceae</taxon>
        <taxon>Puccinia</taxon>
    </lineage>
</organism>
<dbReference type="Gene3D" id="3.20.20.70">
    <property type="entry name" value="Aldolase class I"/>
    <property type="match status" value="1"/>
</dbReference>
<dbReference type="GO" id="GO:0004557">
    <property type="term" value="F:alpha-galactosidase activity"/>
    <property type="evidence" value="ECO:0007669"/>
    <property type="project" value="UniProtKB-EC"/>
</dbReference>
<evidence type="ECO:0000256" key="3">
    <source>
        <dbReference type="ARBA" id="ARBA00012755"/>
    </source>
</evidence>
<evidence type="ECO:0000256" key="1">
    <source>
        <dbReference type="ARBA" id="ARBA00001255"/>
    </source>
</evidence>
<name>A0A0L0W1L0_9BASI</name>
<dbReference type="AlphaFoldDB" id="A0A0L0W1L0"/>
<keyword evidence="4" id="KW-0378">Hydrolase</keyword>
<dbReference type="GO" id="GO:0005975">
    <property type="term" value="P:carbohydrate metabolic process"/>
    <property type="evidence" value="ECO:0007669"/>
    <property type="project" value="InterPro"/>
</dbReference>
<dbReference type="EMBL" id="AJIL01000008">
    <property type="protein sequence ID" value="KNF05428.1"/>
    <property type="molecule type" value="Genomic_DNA"/>
</dbReference>
<dbReference type="Proteomes" id="UP000054564">
    <property type="component" value="Unassembled WGS sequence"/>
</dbReference>
<dbReference type="InterPro" id="IPR017853">
    <property type="entry name" value="GH"/>
</dbReference>
<evidence type="ECO:0000256" key="2">
    <source>
        <dbReference type="ARBA" id="ARBA00009743"/>
    </source>
</evidence>
<reference evidence="8" key="1">
    <citation type="submission" date="2014-03" db="EMBL/GenBank/DDBJ databases">
        <title>The Genome Sequence of Puccinia striiformis f. sp. tritici PST-78.</title>
        <authorList>
            <consortium name="The Broad Institute Genome Sequencing Platform"/>
            <person name="Cuomo C."/>
            <person name="Hulbert S."/>
            <person name="Chen X."/>
            <person name="Walker B."/>
            <person name="Young S.K."/>
            <person name="Zeng Q."/>
            <person name="Gargeya S."/>
            <person name="Fitzgerald M."/>
            <person name="Haas B."/>
            <person name="Abouelleil A."/>
            <person name="Alvarado L."/>
            <person name="Arachchi H.M."/>
            <person name="Berlin A.M."/>
            <person name="Chapman S.B."/>
            <person name="Goldberg J."/>
            <person name="Griggs A."/>
            <person name="Gujja S."/>
            <person name="Hansen M."/>
            <person name="Howarth C."/>
            <person name="Imamovic A."/>
            <person name="Larimer J."/>
            <person name="McCowan C."/>
            <person name="Montmayeur A."/>
            <person name="Murphy C."/>
            <person name="Neiman D."/>
            <person name="Pearson M."/>
            <person name="Priest M."/>
            <person name="Roberts A."/>
            <person name="Saif S."/>
            <person name="Shea T."/>
            <person name="Sisk P."/>
            <person name="Sykes S."/>
            <person name="Wortman J."/>
            <person name="Nusbaum C."/>
            <person name="Birren B."/>
        </authorList>
    </citation>
    <scope>NUCLEOTIDE SEQUENCE [LARGE SCALE GENOMIC DNA]</scope>
    <source>
        <strain evidence="8">race PST-78</strain>
    </source>
</reference>
<dbReference type="EC" id="3.2.1.22" evidence="3"/>
<dbReference type="InterPro" id="IPR002241">
    <property type="entry name" value="Glyco_hydro_27"/>
</dbReference>
<comment type="catalytic activity">
    <reaction evidence="1">
        <text>Hydrolysis of terminal, non-reducing alpha-D-galactose residues in alpha-D-galactosides, including galactose oligosaccharides, galactomannans and galactolipids.</text>
        <dbReference type="EC" id="3.2.1.22"/>
    </reaction>
</comment>
<accession>A0A0L0W1L0</accession>
<evidence type="ECO:0000256" key="4">
    <source>
        <dbReference type="ARBA" id="ARBA00022801"/>
    </source>
</evidence>
<protein>
    <recommendedName>
        <fullName evidence="3">alpha-galactosidase</fullName>
        <ecNumber evidence="3">3.2.1.22</ecNumber>
    </recommendedName>
</protein>
<sequence>MCSLLPPSSDENPGLTPFSPELDTPNQSVIKHKKLETSQSAALYNSMASTPTQHGAMTVKRAPDGIPTSLLDVSVDNLKGQADLLATKGFAAAGYNTFIIECGWESSMDSNTGAAVLTRKACGEKPGKFLDYLKGKGLKLGLSTWGGPQLCPRPHQKTPDVKPLEKPVDHITPLANWGLSCLSHRACDWEYPVIMQYPDQAAVLNSSMQLDNGVTRRQRTTANPTAGKLQMTL</sequence>
<gene>
    <name evidence="7" type="ORF">PSTG_01642</name>
</gene>
<evidence type="ECO:0000313" key="8">
    <source>
        <dbReference type="Proteomes" id="UP000054564"/>
    </source>
</evidence>
<keyword evidence="5" id="KW-0326">Glycosidase</keyword>
<dbReference type="InterPro" id="IPR013785">
    <property type="entry name" value="Aldolase_TIM"/>
</dbReference>
<dbReference type="Pfam" id="PF16499">
    <property type="entry name" value="Melibiase_2"/>
    <property type="match status" value="1"/>
</dbReference>
<comment type="caution">
    <text evidence="7">The sequence shown here is derived from an EMBL/GenBank/DDBJ whole genome shotgun (WGS) entry which is preliminary data.</text>
</comment>
<evidence type="ECO:0000313" key="7">
    <source>
        <dbReference type="EMBL" id="KNF05428.1"/>
    </source>
</evidence>
<evidence type="ECO:0000256" key="5">
    <source>
        <dbReference type="ARBA" id="ARBA00023295"/>
    </source>
</evidence>
<dbReference type="SUPFAM" id="SSF51445">
    <property type="entry name" value="(Trans)glycosidases"/>
    <property type="match status" value="1"/>
</dbReference>
<keyword evidence="8" id="KW-1185">Reference proteome</keyword>
<feature type="region of interest" description="Disordered" evidence="6">
    <location>
        <begin position="1"/>
        <end position="25"/>
    </location>
</feature>
<comment type="similarity">
    <text evidence="2">Belongs to the glycosyl hydrolase 27 family.</text>
</comment>
<evidence type="ECO:0000256" key="6">
    <source>
        <dbReference type="SAM" id="MobiDB-lite"/>
    </source>
</evidence>
<proteinExistence type="inferred from homology"/>